<keyword evidence="2 7" id="KW-0001">2Fe-2S</keyword>
<comment type="cofactor">
    <cofactor evidence="7">
        <name>[2Fe-2S] cluster</name>
        <dbReference type="ChEBI" id="CHEBI:190135"/>
    </cofactor>
    <text evidence="7">Binds 1 [2Fe-2S] cluster.</text>
</comment>
<sequence length="150" mass="16554">MSQKYAFLEKIGREPSNLIKGLQAVQGVEGYVSDESIRAISEYFGIPEVEVEGVLSFYAQFKRVKPGKYKIAICDGTACHIKGSPLVQEWVSRALGIEDGQTDERGHFSLETVACLGCCSLAPVMSVNGRVYGKLDRKSTIKILKEYEAK</sequence>
<feature type="binding site" evidence="7">
    <location>
        <position position="115"/>
    </location>
    <ligand>
        <name>[2Fe-2S] cluster</name>
        <dbReference type="ChEBI" id="CHEBI:190135"/>
    </ligand>
</feature>
<dbReference type="Pfam" id="PF01257">
    <property type="entry name" value="2Fe-2S_thioredx"/>
    <property type="match status" value="1"/>
</dbReference>
<gene>
    <name evidence="9" type="ORF">C8D82_106128</name>
    <name evidence="8" type="ORF">HF882_06075</name>
</gene>
<keyword evidence="3 7" id="KW-0479">Metal-binding</keyword>
<organism evidence="9 10">
    <name type="scientific">Victivallis vadensis</name>
    <dbReference type="NCBI Taxonomy" id="172901"/>
    <lineage>
        <taxon>Bacteria</taxon>
        <taxon>Pseudomonadati</taxon>
        <taxon>Lentisphaerota</taxon>
        <taxon>Lentisphaeria</taxon>
        <taxon>Victivallales</taxon>
        <taxon>Victivallaceae</taxon>
        <taxon>Victivallis</taxon>
    </lineage>
</organism>
<dbReference type="Proteomes" id="UP000576225">
    <property type="component" value="Unassembled WGS sequence"/>
</dbReference>
<reference evidence="8 11" key="2">
    <citation type="submission" date="2020-04" db="EMBL/GenBank/DDBJ databases">
        <authorList>
            <person name="Hitch T.C.A."/>
            <person name="Wylensek D."/>
            <person name="Clavel T."/>
        </authorList>
    </citation>
    <scope>NUCLEOTIDE SEQUENCE [LARGE SCALE GENOMIC DNA]</scope>
    <source>
        <strain evidence="8 11">COR2-253-APC-1A</strain>
    </source>
</reference>
<evidence type="ECO:0000256" key="6">
    <source>
        <dbReference type="ARBA" id="ARBA00034078"/>
    </source>
</evidence>
<dbReference type="Gene3D" id="1.10.10.1590">
    <property type="entry name" value="NADH-quinone oxidoreductase subunit E"/>
    <property type="match status" value="1"/>
</dbReference>
<proteinExistence type="inferred from homology"/>
<dbReference type="EMBL" id="QEKH01000006">
    <property type="protein sequence ID" value="PVY44610.1"/>
    <property type="molecule type" value="Genomic_DNA"/>
</dbReference>
<evidence type="ECO:0000256" key="5">
    <source>
        <dbReference type="ARBA" id="ARBA00023014"/>
    </source>
</evidence>
<dbReference type="Gene3D" id="3.40.30.10">
    <property type="entry name" value="Glutaredoxin"/>
    <property type="match status" value="1"/>
</dbReference>
<keyword evidence="5 7" id="KW-0411">Iron-sulfur</keyword>
<dbReference type="OrthoDB" id="9807941at2"/>
<evidence type="ECO:0000313" key="9">
    <source>
        <dbReference type="EMBL" id="PVY44610.1"/>
    </source>
</evidence>
<feature type="binding site" evidence="7">
    <location>
        <position position="119"/>
    </location>
    <ligand>
        <name>[2Fe-2S] cluster</name>
        <dbReference type="ChEBI" id="CHEBI:190135"/>
    </ligand>
</feature>
<dbReference type="CDD" id="cd03064">
    <property type="entry name" value="TRX_Fd_NuoE"/>
    <property type="match status" value="1"/>
</dbReference>
<protein>
    <submittedName>
        <fullName evidence="8">NAD(P)H-dependent oxidoreductase subunit E</fullName>
    </submittedName>
    <submittedName>
        <fullName evidence="9">NADH dehydrogenase subunit E</fullName>
    </submittedName>
</protein>
<dbReference type="GO" id="GO:0016491">
    <property type="term" value="F:oxidoreductase activity"/>
    <property type="evidence" value="ECO:0007669"/>
    <property type="project" value="InterPro"/>
</dbReference>
<dbReference type="Proteomes" id="UP000245959">
    <property type="component" value="Unassembled WGS sequence"/>
</dbReference>
<dbReference type="GO" id="GO:0046872">
    <property type="term" value="F:metal ion binding"/>
    <property type="evidence" value="ECO:0007669"/>
    <property type="project" value="UniProtKB-KW"/>
</dbReference>
<evidence type="ECO:0000313" key="8">
    <source>
        <dbReference type="EMBL" id="NMD86148.1"/>
    </source>
</evidence>
<dbReference type="PANTHER" id="PTHR43342">
    <property type="entry name" value="NADH-QUINONE OXIDOREDUCTASE, E SUBUNIT"/>
    <property type="match status" value="1"/>
</dbReference>
<comment type="caution">
    <text evidence="9">The sequence shown here is derived from an EMBL/GenBank/DDBJ whole genome shotgun (WGS) entry which is preliminary data.</text>
</comment>
<reference evidence="9 10" key="1">
    <citation type="submission" date="2018-04" db="EMBL/GenBank/DDBJ databases">
        <title>Genomic Encyclopedia of Type Strains, Phase IV (KMG-IV): sequencing the most valuable type-strain genomes for metagenomic binning, comparative biology and taxonomic classification.</title>
        <authorList>
            <person name="Goeker M."/>
        </authorList>
    </citation>
    <scope>NUCLEOTIDE SEQUENCE [LARGE SCALE GENOMIC DNA]</scope>
    <source>
        <strain evidence="9 10">DSM 14823</strain>
    </source>
</reference>
<dbReference type="InterPro" id="IPR041921">
    <property type="entry name" value="NuoE_N"/>
</dbReference>
<comment type="similarity">
    <text evidence="1">Belongs to the complex I 24 kDa subunit family.</text>
</comment>
<dbReference type="InterPro" id="IPR036249">
    <property type="entry name" value="Thioredoxin-like_sf"/>
</dbReference>
<evidence type="ECO:0000256" key="1">
    <source>
        <dbReference type="ARBA" id="ARBA00010643"/>
    </source>
</evidence>
<dbReference type="RefSeq" id="WP_116883240.1">
    <property type="nucleotide sequence ID" value="NZ_CABMMC010000016.1"/>
</dbReference>
<dbReference type="InterPro" id="IPR002023">
    <property type="entry name" value="NuoE-like"/>
</dbReference>
<evidence type="ECO:0000256" key="2">
    <source>
        <dbReference type="ARBA" id="ARBA00022714"/>
    </source>
</evidence>
<evidence type="ECO:0000313" key="11">
    <source>
        <dbReference type="Proteomes" id="UP000576225"/>
    </source>
</evidence>
<evidence type="ECO:0000313" key="10">
    <source>
        <dbReference type="Proteomes" id="UP000245959"/>
    </source>
</evidence>
<dbReference type="PIRSF" id="PIRSF000216">
    <property type="entry name" value="NADH_DH_24kDa"/>
    <property type="match status" value="1"/>
</dbReference>
<evidence type="ECO:0000256" key="7">
    <source>
        <dbReference type="PIRSR" id="PIRSR000216-1"/>
    </source>
</evidence>
<comment type="cofactor">
    <cofactor evidence="6">
        <name>[2Fe-2S] cluster</name>
        <dbReference type="ChEBI" id="CHEBI:190135"/>
    </cofactor>
</comment>
<evidence type="ECO:0000256" key="3">
    <source>
        <dbReference type="ARBA" id="ARBA00022723"/>
    </source>
</evidence>
<feature type="binding site" evidence="7">
    <location>
        <position position="79"/>
    </location>
    <ligand>
        <name>[2Fe-2S] cluster</name>
        <dbReference type="ChEBI" id="CHEBI:190135"/>
    </ligand>
</feature>
<evidence type="ECO:0000256" key="4">
    <source>
        <dbReference type="ARBA" id="ARBA00023004"/>
    </source>
</evidence>
<feature type="binding site" evidence="7">
    <location>
        <position position="74"/>
    </location>
    <ligand>
        <name>[2Fe-2S] cluster</name>
        <dbReference type="ChEBI" id="CHEBI:190135"/>
    </ligand>
</feature>
<name>A0A2U1B7H0_9BACT</name>
<dbReference type="EMBL" id="JABAEW010000008">
    <property type="protein sequence ID" value="NMD86148.1"/>
    <property type="molecule type" value="Genomic_DNA"/>
</dbReference>
<accession>A0A2U1B7H0</accession>
<dbReference type="InterPro" id="IPR042128">
    <property type="entry name" value="NuoE_dom"/>
</dbReference>
<keyword evidence="10" id="KW-1185">Reference proteome</keyword>
<keyword evidence="4 7" id="KW-0408">Iron</keyword>
<dbReference type="PANTHER" id="PTHR43342:SF1">
    <property type="entry name" value="BIFURCATING [FEFE] HYDROGENASE GAMMA SUBUNIT"/>
    <property type="match status" value="1"/>
</dbReference>
<dbReference type="InterPro" id="IPR028431">
    <property type="entry name" value="NADP_DH_HndA-like"/>
</dbReference>
<dbReference type="GeneID" id="78294559"/>
<dbReference type="AlphaFoldDB" id="A0A2U1B7H0"/>
<dbReference type="GO" id="GO:0051537">
    <property type="term" value="F:2 iron, 2 sulfur cluster binding"/>
    <property type="evidence" value="ECO:0007669"/>
    <property type="project" value="UniProtKB-KW"/>
</dbReference>
<dbReference type="SUPFAM" id="SSF52833">
    <property type="entry name" value="Thioredoxin-like"/>
    <property type="match status" value="1"/>
</dbReference>